<name>A0AAQ3Q0F6_PASNO</name>
<dbReference type="InterPro" id="IPR006105">
    <property type="entry name" value="Allergen/tryp_amyl_inhib_CS"/>
</dbReference>
<accession>A0AAQ3Q0F6</accession>
<proteinExistence type="predicted"/>
<dbReference type="PROSITE" id="PS00426">
    <property type="entry name" value="CEREAL_TRYP_AMYL_INH"/>
    <property type="match status" value="1"/>
</dbReference>
<dbReference type="SMART" id="SM00499">
    <property type="entry name" value="AAI"/>
    <property type="match status" value="1"/>
</dbReference>
<evidence type="ECO:0000256" key="1">
    <source>
        <dbReference type="ARBA" id="ARBA00004613"/>
    </source>
</evidence>
<evidence type="ECO:0000313" key="5">
    <source>
        <dbReference type="Proteomes" id="UP001341281"/>
    </source>
</evidence>
<gene>
    <name evidence="4" type="ORF">U9M48_006765</name>
</gene>
<evidence type="ECO:0000256" key="2">
    <source>
        <dbReference type="ARBA" id="ARBA00022525"/>
    </source>
</evidence>
<dbReference type="EMBL" id="CP144746">
    <property type="protein sequence ID" value="WVZ56197.1"/>
    <property type="molecule type" value="Genomic_DNA"/>
</dbReference>
<sequence length="190" mass="19931">MWSDPLTDPEAAAFGSPCGGVHITAGSGALNRQRRRGPVSRATFAMGSGCLAPSSIPLSAAVLLSVLAAAAASTDWCEPGLVIPLNPLQSCRAYVVRRTCGLGRGPFVPLPLVKERCCRELEDIVPYCRCGALRTMMENMPGGGLDTPPCSWHGQNDLAATLVSEAECNLLTIHGRPFCYALGAEGTTTD</sequence>
<evidence type="ECO:0000313" key="4">
    <source>
        <dbReference type="EMBL" id="WVZ56197.1"/>
    </source>
</evidence>
<dbReference type="Gene3D" id="1.10.110.10">
    <property type="entry name" value="Plant lipid-transfer and hydrophobic proteins"/>
    <property type="match status" value="1"/>
</dbReference>
<dbReference type="InterPro" id="IPR036312">
    <property type="entry name" value="Bifun_inhib/LTP/seed_sf"/>
</dbReference>
<dbReference type="InterPro" id="IPR016140">
    <property type="entry name" value="Bifunc_inhib/LTP/seed_store"/>
</dbReference>
<feature type="domain" description="Bifunctional inhibitor/plant lipid transfer protein/seed storage helical" evidence="3">
    <location>
        <begin position="77"/>
        <end position="179"/>
    </location>
</feature>
<dbReference type="GO" id="GO:0004867">
    <property type="term" value="F:serine-type endopeptidase inhibitor activity"/>
    <property type="evidence" value="ECO:0007669"/>
    <property type="project" value="InterPro"/>
</dbReference>
<organism evidence="4 5">
    <name type="scientific">Paspalum notatum var. saurae</name>
    <dbReference type="NCBI Taxonomy" id="547442"/>
    <lineage>
        <taxon>Eukaryota</taxon>
        <taxon>Viridiplantae</taxon>
        <taxon>Streptophyta</taxon>
        <taxon>Embryophyta</taxon>
        <taxon>Tracheophyta</taxon>
        <taxon>Spermatophyta</taxon>
        <taxon>Magnoliopsida</taxon>
        <taxon>Liliopsida</taxon>
        <taxon>Poales</taxon>
        <taxon>Poaceae</taxon>
        <taxon>PACMAD clade</taxon>
        <taxon>Panicoideae</taxon>
        <taxon>Andropogonodae</taxon>
        <taxon>Paspaleae</taxon>
        <taxon>Paspalinae</taxon>
        <taxon>Paspalum</taxon>
    </lineage>
</organism>
<reference evidence="4 5" key="1">
    <citation type="submission" date="2024-02" db="EMBL/GenBank/DDBJ databases">
        <title>High-quality chromosome-scale genome assembly of Pensacola bahiagrass (Paspalum notatum Flugge var. saurae).</title>
        <authorList>
            <person name="Vega J.M."/>
            <person name="Podio M."/>
            <person name="Orjuela J."/>
            <person name="Siena L.A."/>
            <person name="Pessino S.C."/>
            <person name="Combes M.C."/>
            <person name="Mariac C."/>
            <person name="Albertini E."/>
            <person name="Pupilli F."/>
            <person name="Ortiz J.P.A."/>
            <person name="Leblanc O."/>
        </authorList>
    </citation>
    <scope>NUCLEOTIDE SEQUENCE [LARGE SCALE GENOMIC DNA]</scope>
    <source>
        <strain evidence="4">R1</strain>
        <tissue evidence="4">Leaf</tissue>
    </source>
</reference>
<keyword evidence="2" id="KW-0964">Secreted</keyword>
<dbReference type="GO" id="GO:0005576">
    <property type="term" value="C:extracellular region"/>
    <property type="evidence" value="ECO:0007669"/>
    <property type="project" value="UniProtKB-SubCell"/>
</dbReference>
<evidence type="ECO:0000259" key="3">
    <source>
        <dbReference type="SMART" id="SM00499"/>
    </source>
</evidence>
<dbReference type="PANTHER" id="PTHR34481:SF11">
    <property type="entry name" value="BIFUNCTIONAL INHIBITOR_PLANT LIPID TRANSFER PROTEIN_SEED STORAGE HELICAL DOMAIN-CONTAINING PROTEIN"/>
    <property type="match status" value="1"/>
</dbReference>
<dbReference type="Proteomes" id="UP001341281">
    <property type="component" value="Chromosome 02"/>
</dbReference>
<keyword evidence="5" id="KW-1185">Reference proteome</keyword>
<dbReference type="PANTHER" id="PTHR34481">
    <property type="entry name" value="TRYPSIN/FACTOR XIIA INHIBITOR-RELATED"/>
    <property type="match status" value="1"/>
</dbReference>
<comment type="subcellular location">
    <subcellularLocation>
        <location evidence="1">Secreted</location>
    </subcellularLocation>
</comment>
<protein>
    <recommendedName>
        <fullName evidence="3">Bifunctional inhibitor/plant lipid transfer protein/seed storage helical domain-containing protein</fullName>
    </recommendedName>
</protein>
<dbReference type="SUPFAM" id="SSF47699">
    <property type="entry name" value="Bifunctional inhibitor/lipid-transfer protein/seed storage 2S albumin"/>
    <property type="match status" value="1"/>
</dbReference>
<dbReference type="AlphaFoldDB" id="A0AAQ3Q0F6"/>
<dbReference type="PRINTS" id="PR00808">
    <property type="entry name" value="AMLASEINHBTR"/>
</dbReference>
<dbReference type="InterPro" id="IPR006106">
    <property type="entry name" value="Allergen/soft/tryp_amyl_inhib"/>
</dbReference>
<dbReference type="Pfam" id="PF00234">
    <property type="entry name" value="Tryp_alpha_amyl"/>
    <property type="match status" value="1"/>
</dbReference>
<dbReference type="CDD" id="cd00261">
    <property type="entry name" value="AAI_SS"/>
    <property type="match status" value="1"/>
</dbReference>